<dbReference type="EMBL" id="JASBQV010000008">
    <property type="protein sequence ID" value="MDI3234718.1"/>
    <property type="molecule type" value="Genomic_DNA"/>
</dbReference>
<keyword evidence="1" id="KW-0813">Transport</keyword>
<dbReference type="InterPro" id="IPR050093">
    <property type="entry name" value="ABC_SmlMolc_Importer"/>
</dbReference>
<feature type="domain" description="ABC transporter" evidence="9">
    <location>
        <begin position="3"/>
        <end position="227"/>
    </location>
</feature>
<keyword evidence="3" id="KW-0410">Iron transport</keyword>
<keyword evidence="8" id="KW-0472">Membrane</keyword>
<dbReference type="InterPro" id="IPR027417">
    <property type="entry name" value="P-loop_NTPase"/>
</dbReference>
<evidence type="ECO:0000256" key="7">
    <source>
        <dbReference type="ARBA" id="ARBA00023065"/>
    </source>
</evidence>
<keyword evidence="2" id="KW-1003">Cell membrane</keyword>
<dbReference type="InterPro" id="IPR017871">
    <property type="entry name" value="ABC_transporter-like_CS"/>
</dbReference>
<proteinExistence type="predicted"/>
<dbReference type="PANTHER" id="PTHR42781">
    <property type="entry name" value="SPERMIDINE/PUTRESCINE IMPORT ATP-BINDING PROTEIN POTA"/>
    <property type="match status" value="1"/>
</dbReference>
<protein>
    <submittedName>
        <fullName evidence="10">ABC transporter ATP-binding protein</fullName>
    </submittedName>
</protein>
<dbReference type="InterPro" id="IPR003593">
    <property type="entry name" value="AAA+_ATPase"/>
</dbReference>
<keyword evidence="4" id="KW-0547">Nucleotide-binding</keyword>
<evidence type="ECO:0000256" key="5">
    <source>
        <dbReference type="ARBA" id="ARBA00022840"/>
    </source>
</evidence>
<dbReference type="RefSeq" id="WP_026831103.1">
    <property type="nucleotide sequence ID" value="NZ_JANJYY010000017.1"/>
</dbReference>
<accession>A0ABT6R1J8</accession>
<evidence type="ECO:0000256" key="8">
    <source>
        <dbReference type="ARBA" id="ARBA00023136"/>
    </source>
</evidence>
<evidence type="ECO:0000259" key="9">
    <source>
        <dbReference type="PROSITE" id="PS50893"/>
    </source>
</evidence>
<dbReference type="PANTHER" id="PTHR42781:SF4">
    <property type="entry name" value="SPERMIDINE_PUTRESCINE IMPORT ATP-BINDING PROTEIN POTA"/>
    <property type="match status" value="1"/>
</dbReference>
<keyword evidence="11" id="KW-1185">Reference proteome</keyword>
<dbReference type="Gene3D" id="3.40.50.300">
    <property type="entry name" value="P-loop containing nucleotide triphosphate hydrolases"/>
    <property type="match status" value="1"/>
</dbReference>
<dbReference type="PROSITE" id="PS50893">
    <property type="entry name" value="ABC_TRANSPORTER_2"/>
    <property type="match status" value="1"/>
</dbReference>
<evidence type="ECO:0000256" key="3">
    <source>
        <dbReference type="ARBA" id="ARBA00022496"/>
    </source>
</evidence>
<comment type="caution">
    <text evidence="10">The sequence shown here is derived from an EMBL/GenBank/DDBJ whole genome shotgun (WGS) entry which is preliminary data.</text>
</comment>
<evidence type="ECO:0000256" key="1">
    <source>
        <dbReference type="ARBA" id="ARBA00022448"/>
    </source>
</evidence>
<keyword evidence="5 10" id="KW-0067">ATP-binding</keyword>
<sequence length="296" mass="33074">MDVTIQHVNKTFGQKKVLHEIDLTIPSGRCVALVGPSGSGKTTLLRLIAGLEKVSSGAIHFGATEMTRVAPNQRGVTMLFQRPLLFPHLTVGQNVRLGMKAGHKQEVEQWLDRVGLSGRADAFVHELSGGEQQRASLARALASRPNFLLLDEPFSSLDLPRRRELRTLIRRLTEAQGVTTLLVTHDREEAMAMADYVYVMEQGHIIDQGNPVQLAEKSPFFGDGVHLSGEWYPLSGVKLALRPTNDLQERVTITKELIQYGVRFYEVERDTGERLVVQTMETFQETTTAYIVRKEG</sequence>
<reference evidence="10 11" key="1">
    <citation type="submission" date="2023-04" db="EMBL/GenBank/DDBJ databases">
        <title>Antarctic isolates genomes.</title>
        <authorList>
            <person name="Dimov S.G."/>
        </authorList>
    </citation>
    <scope>NUCLEOTIDE SEQUENCE [LARGE SCALE GENOMIC DNA]</scope>
    <source>
        <strain evidence="10 11">AL19</strain>
    </source>
</reference>
<dbReference type="SUPFAM" id="SSF52540">
    <property type="entry name" value="P-loop containing nucleoside triphosphate hydrolases"/>
    <property type="match status" value="1"/>
</dbReference>
<dbReference type="PROSITE" id="PS00211">
    <property type="entry name" value="ABC_TRANSPORTER_1"/>
    <property type="match status" value="1"/>
</dbReference>
<keyword evidence="6" id="KW-0408">Iron</keyword>
<dbReference type="InterPro" id="IPR015853">
    <property type="entry name" value="ABC_transpr_FbpC"/>
</dbReference>
<evidence type="ECO:0000256" key="4">
    <source>
        <dbReference type="ARBA" id="ARBA00022741"/>
    </source>
</evidence>
<dbReference type="CDD" id="cd03259">
    <property type="entry name" value="ABC_Carb_Solutes_like"/>
    <property type="match status" value="1"/>
</dbReference>
<dbReference type="GO" id="GO:0005524">
    <property type="term" value="F:ATP binding"/>
    <property type="evidence" value="ECO:0007669"/>
    <property type="project" value="UniProtKB-KW"/>
</dbReference>
<name>A0ABT6R1J8_9BACL</name>
<dbReference type="Proteomes" id="UP001243286">
    <property type="component" value="Unassembled WGS sequence"/>
</dbReference>
<keyword evidence="7" id="KW-0406">Ion transport</keyword>
<evidence type="ECO:0000313" key="11">
    <source>
        <dbReference type="Proteomes" id="UP001243286"/>
    </source>
</evidence>
<organism evidence="10 11">
    <name type="scientific">Exiguobacterium antarcticum</name>
    <dbReference type="NCBI Taxonomy" id="132920"/>
    <lineage>
        <taxon>Bacteria</taxon>
        <taxon>Bacillati</taxon>
        <taxon>Bacillota</taxon>
        <taxon>Bacilli</taxon>
        <taxon>Bacillales</taxon>
        <taxon>Bacillales Family XII. Incertae Sedis</taxon>
        <taxon>Exiguobacterium</taxon>
    </lineage>
</organism>
<evidence type="ECO:0000256" key="6">
    <source>
        <dbReference type="ARBA" id="ARBA00023004"/>
    </source>
</evidence>
<dbReference type="InterPro" id="IPR003439">
    <property type="entry name" value="ABC_transporter-like_ATP-bd"/>
</dbReference>
<dbReference type="Pfam" id="PF00005">
    <property type="entry name" value="ABC_tran"/>
    <property type="match status" value="1"/>
</dbReference>
<evidence type="ECO:0000313" key="10">
    <source>
        <dbReference type="EMBL" id="MDI3234718.1"/>
    </source>
</evidence>
<gene>
    <name evidence="10" type="ORF">QK289_06835</name>
</gene>
<evidence type="ECO:0000256" key="2">
    <source>
        <dbReference type="ARBA" id="ARBA00022475"/>
    </source>
</evidence>
<dbReference type="SMART" id="SM00382">
    <property type="entry name" value="AAA"/>
    <property type="match status" value="1"/>
</dbReference>